<evidence type="ECO:0000313" key="1">
    <source>
        <dbReference type="EMBL" id="KAJ3551673.1"/>
    </source>
</evidence>
<keyword evidence="2" id="KW-1185">Reference proteome</keyword>
<accession>A0AAD5VEN6</accession>
<protein>
    <submittedName>
        <fullName evidence="1">Uncharacterized protein</fullName>
    </submittedName>
</protein>
<name>A0AAD5VEN6_9AGAR</name>
<gene>
    <name evidence="1" type="ORF">NP233_g13035</name>
</gene>
<organism evidence="1 2">
    <name type="scientific">Leucocoprinus birnbaumii</name>
    <dbReference type="NCBI Taxonomy" id="56174"/>
    <lineage>
        <taxon>Eukaryota</taxon>
        <taxon>Fungi</taxon>
        <taxon>Dikarya</taxon>
        <taxon>Basidiomycota</taxon>
        <taxon>Agaricomycotina</taxon>
        <taxon>Agaricomycetes</taxon>
        <taxon>Agaricomycetidae</taxon>
        <taxon>Agaricales</taxon>
        <taxon>Agaricineae</taxon>
        <taxon>Agaricaceae</taxon>
        <taxon>Leucocoprinus</taxon>
    </lineage>
</organism>
<dbReference type="AlphaFoldDB" id="A0AAD5VEN6"/>
<evidence type="ECO:0000313" key="2">
    <source>
        <dbReference type="Proteomes" id="UP001213000"/>
    </source>
</evidence>
<proteinExistence type="predicted"/>
<dbReference type="EMBL" id="JANIEX010002169">
    <property type="protein sequence ID" value="KAJ3551673.1"/>
    <property type="molecule type" value="Genomic_DNA"/>
</dbReference>
<dbReference type="Proteomes" id="UP001213000">
    <property type="component" value="Unassembled WGS sequence"/>
</dbReference>
<reference evidence="1" key="1">
    <citation type="submission" date="2022-07" db="EMBL/GenBank/DDBJ databases">
        <title>Genome Sequence of Leucocoprinus birnbaumii.</title>
        <authorList>
            <person name="Buettner E."/>
        </authorList>
    </citation>
    <scope>NUCLEOTIDE SEQUENCE</scope>
    <source>
        <strain evidence="1">VT141</strain>
    </source>
</reference>
<sequence>MSRAGIFLHFPADAPDQPSAEWFMSWGIPVWYRWGVRESLASSIPNSGFAFPIPLAEQIQEVTTWISVVPSLDFHDNILLDKSNAIHLFPGFQFPKFDNSGHCWPYRFKPHGFVSIPALLSENSVNPGPVCVLSQDPAWPDLIRKTLTDIEDRWSVLTGFDTGQRHYDNYSGEWVSIKDLQGIASEILNTSTGFFLATPASSDLQNFEYDMDSQLGIAERVQFDIISVLTLHFGFDSSVSYQRLGTEMMEGTWTIEEKAQALINMLGLTWIEPDSLFFRTELGQQCLRFSGPFTSKEYCGKPAADLWDLAGYDWKIFINHNPRASFLQLVDSDSGRLYMFDLPRHLTLAIWKVAIPSPASALFICRLEGDLTDLDIAKELVESGIPFRTLQPKANMKQSQALERNGAPISPPMREQGHTFSAYDLDYYERELQAIMKLAQTRAALLRGGFVWQIALKFLSIGDALRGPSGLYSNSKYMFKAVDAFGAEYFDDDLNF</sequence>
<comment type="caution">
    <text evidence="1">The sequence shown here is derived from an EMBL/GenBank/DDBJ whole genome shotgun (WGS) entry which is preliminary data.</text>
</comment>